<gene>
    <name evidence="7" type="primary">trm732</name>
    <name evidence="6" type="ORF">SJAG_04649</name>
</gene>
<comment type="similarity">
    <text evidence="1">Belongs to the THADA family.</text>
</comment>
<dbReference type="InterPro" id="IPR016024">
    <property type="entry name" value="ARM-type_fold"/>
</dbReference>
<dbReference type="InterPro" id="IPR019442">
    <property type="entry name" value="THADA/TRM732_DUF2428"/>
</dbReference>
<dbReference type="JaponicusDB" id="SJAG_04649">
    <property type="gene designation" value="trm732"/>
</dbReference>
<evidence type="ECO:0000259" key="5">
    <source>
        <dbReference type="Pfam" id="PF25151"/>
    </source>
</evidence>
<dbReference type="OMA" id="TQHITRR"/>
<name>B6K7E0_SCHJY</name>
<accession>B6K7E0</accession>
<feature type="domain" description="tRNA (32-2'-O)-methyltransferase regulator THADA-like TPR repeats region" evidence="4">
    <location>
        <begin position="237"/>
        <end position="501"/>
    </location>
</feature>
<dbReference type="Pfam" id="PF10350">
    <property type="entry name" value="DUF2428"/>
    <property type="match status" value="1"/>
</dbReference>
<dbReference type="VEuPathDB" id="FungiDB:SJAG_04649"/>
<dbReference type="Proteomes" id="UP000001744">
    <property type="component" value="Unassembled WGS sequence"/>
</dbReference>
<organism evidence="6 8">
    <name type="scientific">Schizosaccharomyces japonicus (strain yFS275 / FY16936)</name>
    <name type="common">Fission yeast</name>
    <dbReference type="NCBI Taxonomy" id="402676"/>
    <lineage>
        <taxon>Eukaryota</taxon>
        <taxon>Fungi</taxon>
        <taxon>Dikarya</taxon>
        <taxon>Ascomycota</taxon>
        <taxon>Taphrinomycotina</taxon>
        <taxon>Schizosaccharomycetes</taxon>
        <taxon>Schizosaccharomycetales</taxon>
        <taxon>Schizosaccharomycetaceae</taxon>
        <taxon>Schizosaccharomyces</taxon>
    </lineage>
</organism>
<evidence type="ECO:0000259" key="3">
    <source>
        <dbReference type="Pfam" id="PF10350"/>
    </source>
</evidence>
<evidence type="ECO:0000259" key="4">
    <source>
        <dbReference type="Pfam" id="PF25150"/>
    </source>
</evidence>
<dbReference type="PANTHER" id="PTHR14387">
    <property type="entry name" value="THADA/DEATH RECEPTOR INTERACTING PROTEIN"/>
    <property type="match status" value="1"/>
</dbReference>
<keyword evidence="2" id="KW-0819">tRNA processing</keyword>
<dbReference type="OrthoDB" id="73997at2759"/>
<dbReference type="InterPro" id="IPR051954">
    <property type="entry name" value="tRNA_methyltransferase_THADA"/>
</dbReference>
<feature type="domain" description="tRNA (32-2'-O)-methyltransferase regulator THADA-like C-terminal TPR repeats region" evidence="5">
    <location>
        <begin position="870"/>
        <end position="1028"/>
    </location>
</feature>
<proteinExistence type="inferred from homology"/>
<dbReference type="InterPro" id="IPR056842">
    <property type="entry name" value="THADA-like_TPR_C"/>
</dbReference>
<evidence type="ECO:0000256" key="2">
    <source>
        <dbReference type="ARBA" id="ARBA00022694"/>
    </source>
</evidence>
<dbReference type="GeneID" id="7049812"/>
<keyword evidence="8" id="KW-1185">Reference proteome</keyword>
<dbReference type="Pfam" id="PF25151">
    <property type="entry name" value="TPR_Trm732_C"/>
    <property type="match status" value="1"/>
</dbReference>
<dbReference type="STRING" id="402676.B6K7E0"/>
<dbReference type="RefSeq" id="XP_002175737.1">
    <property type="nucleotide sequence ID" value="XM_002175701.2"/>
</dbReference>
<dbReference type="SUPFAM" id="SSF48371">
    <property type="entry name" value="ARM repeat"/>
    <property type="match status" value="2"/>
</dbReference>
<evidence type="ECO:0000313" key="6">
    <source>
        <dbReference type="EMBL" id="EEB09444.1"/>
    </source>
</evidence>
<sequence>MGEIDFCKLYPEDWNNLTGNSGLLKRFKAYSIASPTELWATNCDFLKNSYSFLKRCCADPSLDAVSQVSCFDATSVWLLRVSNACKDDSGLKSKLWGHIDKEFWDLLFALPSTRASLPGATGIQVSLKDMFLKALHLYTVLVPTEKECYDYLSGLLKKALSWDRHTKITCSIIQIIAKRTTARLVFEFQPDFISRSLRLLRDYAYAQAISTTVISVLVQRFKELQDELGSENVEDEWMQLWCPDVLTEFFSNDTKIRNNISSHLVPSLLRTSSGVTNKFLMALRNYDGPGVHLKNEACLFALKIAKDANLISQLDLNGRHAFVSQMFKHRNVKVQLACFRLVALCPNISRPLTVQEYDCIEANISFAFSVSDADSRQVLFQSMQDFLVRIRASCHALHRELKSRYGKPLPNAQQLIERAKEFLASLVARCRINLHPTSSYQQVITSLTLINYLLEFGLDSNVTPSSLRPSQHSFPFHITVFDRQLVRVYVDRLKDSYDDVRSLSLKTLLSLEELVGLSLKEDLLTISKRGITLLDSGRFYESDGGAKAVYLCTHFLSKVDKSYFVNFTRAMQERLQSNLNVAESNFLEAATMYPLQGSLIQLTYALKKLDKTEVSLHSSAWKSLLAALLLSIEKIWACTRDVLCNDSPEGNFAGFTADIDSQFVTASTPAQLVLTYAWRSIKEAAALLVTLLTKAFPVVFDNLDVAIYQKYGLLLQDWLCEIRHRGAFASVYPYFVEYCSFLFKNNSNDLVQLPRPWLRRNLEILKEKSAFITRRSGGIPLCIVAILVAEDNSISTLFKETMEYLLDLANSEASPEDINNGHLELPQVHGMNTLKAIFTEHKLSAMSITYIEPAFTLAIEKFSSSLWPIRNCCVMLFTALINRAFGNKKPKNVINSGNTKGLSTKMFFQKFPSLYIYLLKALQQSVLELNEKGTASTGLYPILNLFSRLQYAQRYENEAAWDGDKDFKPLLIQCSASRIGKVREIGAIALTCFVNPQLLDAHVLELLKNLNFNSQNSTHGTILAVKALLDCNGQILTNPQFVSKFYSTVVERLLNLFPEIMSPNVSYFSKRVFLEMVDEHFLSANVSTNELEQLRYRVLSYCRDALSQRKAAHNPCRANIGLSLYEECAAEVLLNDIKRRSSQLQSEEITQIIALLLQSDFYEVRLATLGFISSTIKQPAFILENAITDSIVTLAKPGVWSILRAPAIKLISHLDSGSLRSIMQVSCEEVIAEIKSNKCVEVCESLLVLLGSLVYLQWLDKADNAVSVVSSWFKLLFEHADEYKSYSSRLAALNSLMKFDISSQTESAEAQNVLSPYYLLLHDFLNDDSERIRSTASLHVQQMLHLDNICLHVANERWKEVTAKNREYATFKSLVNTRIIQHDGLYSAEEQLDYVLADDATLFRRERQNLFYSGYQRLEDSLSFASKNDGELHRWCSEGLNTLLTKFSSFGVDGPLGLTSDPDVWYVVYRIIRVADFLGLDLSPVHLLMRRLNAHPDFCD</sequence>
<evidence type="ECO:0000313" key="7">
    <source>
        <dbReference type="JaponicusDB" id="SJAG_04649"/>
    </source>
</evidence>
<dbReference type="Pfam" id="PF26523">
    <property type="entry name" value="Trm732_C"/>
    <property type="match status" value="1"/>
</dbReference>
<dbReference type="EMBL" id="KE651168">
    <property type="protein sequence ID" value="EEB09444.1"/>
    <property type="molecule type" value="Genomic_DNA"/>
</dbReference>
<protein>
    <submittedName>
        <fullName evidence="6">Uncharacterized protein</fullName>
    </submittedName>
</protein>
<dbReference type="Pfam" id="PF25150">
    <property type="entry name" value="TPR_Trm732"/>
    <property type="match status" value="1"/>
</dbReference>
<dbReference type="GO" id="GO:0030488">
    <property type="term" value="P:tRNA methylation"/>
    <property type="evidence" value="ECO:0000318"/>
    <property type="project" value="GO_Central"/>
</dbReference>
<evidence type="ECO:0000313" key="8">
    <source>
        <dbReference type="Proteomes" id="UP000001744"/>
    </source>
</evidence>
<reference evidence="6 8" key="1">
    <citation type="journal article" date="2011" name="Science">
        <title>Comparative functional genomics of the fission yeasts.</title>
        <authorList>
            <person name="Rhind N."/>
            <person name="Chen Z."/>
            <person name="Yassour M."/>
            <person name="Thompson D.A."/>
            <person name="Haas B.J."/>
            <person name="Habib N."/>
            <person name="Wapinski I."/>
            <person name="Roy S."/>
            <person name="Lin M.F."/>
            <person name="Heiman D.I."/>
            <person name="Young S.K."/>
            <person name="Furuya K."/>
            <person name="Guo Y."/>
            <person name="Pidoux A."/>
            <person name="Chen H.M."/>
            <person name="Robbertse B."/>
            <person name="Goldberg J.M."/>
            <person name="Aoki K."/>
            <person name="Bayne E.H."/>
            <person name="Berlin A.M."/>
            <person name="Desjardins C.A."/>
            <person name="Dobbs E."/>
            <person name="Dukaj L."/>
            <person name="Fan L."/>
            <person name="FitzGerald M.G."/>
            <person name="French C."/>
            <person name="Gujja S."/>
            <person name="Hansen K."/>
            <person name="Keifenheim D."/>
            <person name="Levin J.Z."/>
            <person name="Mosher R.A."/>
            <person name="Mueller C.A."/>
            <person name="Pfiffner J."/>
            <person name="Priest M."/>
            <person name="Russ C."/>
            <person name="Smialowska A."/>
            <person name="Swoboda P."/>
            <person name="Sykes S.M."/>
            <person name="Vaughn M."/>
            <person name="Vengrova S."/>
            <person name="Yoder R."/>
            <person name="Zeng Q."/>
            <person name="Allshire R."/>
            <person name="Baulcombe D."/>
            <person name="Birren B.W."/>
            <person name="Brown W."/>
            <person name="Ekwall K."/>
            <person name="Kellis M."/>
            <person name="Leatherwood J."/>
            <person name="Levin H."/>
            <person name="Margalit H."/>
            <person name="Martienssen R."/>
            <person name="Nieduszynski C.A."/>
            <person name="Spatafora J.W."/>
            <person name="Friedman N."/>
            <person name="Dalgaard J.Z."/>
            <person name="Baumann P."/>
            <person name="Niki H."/>
            <person name="Regev A."/>
            <person name="Nusbaum C."/>
        </authorList>
    </citation>
    <scope>NUCLEOTIDE SEQUENCE [LARGE SCALE GENOMIC DNA]</scope>
    <source>
        <strain evidence="8">yFS275 / FY16936</strain>
    </source>
</reference>
<evidence type="ECO:0000256" key="1">
    <source>
        <dbReference type="ARBA" id="ARBA00010409"/>
    </source>
</evidence>
<dbReference type="InterPro" id="IPR056843">
    <property type="entry name" value="THADA-like_TPR"/>
</dbReference>
<dbReference type="HOGENOM" id="CLU_001011_2_0_1"/>
<dbReference type="PANTHER" id="PTHR14387:SF0">
    <property type="entry name" value="DUF2428 DOMAIN-CONTAINING PROTEIN"/>
    <property type="match status" value="1"/>
</dbReference>
<feature type="domain" description="DUF2428" evidence="3">
    <location>
        <begin position="624"/>
        <end position="867"/>
    </location>
</feature>
<dbReference type="eggNOG" id="KOG1810">
    <property type="taxonomic scope" value="Eukaryota"/>
</dbReference>